<evidence type="ECO:0000313" key="1">
    <source>
        <dbReference type="EMBL" id="KAL0958650.1"/>
    </source>
</evidence>
<keyword evidence="2" id="KW-1185">Reference proteome</keyword>
<evidence type="ECO:0000313" key="2">
    <source>
        <dbReference type="Proteomes" id="UP001556367"/>
    </source>
</evidence>
<sequence>MLTYSTNTRLSVAKPITDDDRCVLINMHFGDYPMTSACAFMNSEEDFADTVRVLEQIHYMVSERASRTMLTRALAVHLKSGIDLCAQRPLLAITRLLAWPAFPWPSGTLSSIYFDHAILLRYLPSVTRSFM</sequence>
<dbReference type="EMBL" id="JASNQZ010000003">
    <property type="protein sequence ID" value="KAL0958650.1"/>
    <property type="molecule type" value="Genomic_DNA"/>
</dbReference>
<accession>A0ABR3JTE7</accession>
<gene>
    <name evidence="1" type="ORF">HGRIS_013985</name>
</gene>
<protein>
    <submittedName>
        <fullName evidence="1">Uncharacterized protein</fullName>
    </submittedName>
</protein>
<name>A0ABR3JTE7_9AGAR</name>
<comment type="caution">
    <text evidence="1">The sequence shown here is derived from an EMBL/GenBank/DDBJ whole genome shotgun (WGS) entry which is preliminary data.</text>
</comment>
<organism evidence="1 2">
    <name type="scientific">Hohenbuehelia grisea</name>
    <dbReference type="NCBI Taxonomy" id="104357"/>
    <lineage>
        <taxon>Eukaryota</taxon>
        <taxon>Fungi</taxon>
        <taxon>Dikarya</taxon>
        <taxon>Basidiomycota</taxon>
        <taxon>Agaricomycotina</taxon>
        <taxon>Agaricomycetes</taxon>
        <taxon>Agaricomycetidae</taxon>
        <taxon>Agaricales</taxon>
        <taxon>Pleurotineae</taxon>
        <taxon>Pleurotaceae</taxon>
        <taxon>Hohenbuehelia</taxon>
    </lineage>
</organism>
<dbReference type="Proteomes" id="UP001556367">
    <property type="component" value="Unassembled WGS sequence"/>
</dbReference>
<reference evidence="2" key="1">
    <citation type="submission" date="2024-06" db="EMBL/GenBank/DDBJ databases">
        <title>Multi-omics analyses provide insights into the biosynthesis of the anticancer antibiotic pleurotin in Hohenbuehelia grisea.</title>
        <authorList>
            <person name="Weaver J.A."/>
            <person name="Alberti F."/>
        </authorList>
    </citation>
    <scope>NUCLEOTIDE SEQUENCE [LARGE SCALE GENOMIC DNA]</scope>
    <source>
        <strain evidence="2">T-177</strain>
    </source>
</reference>
<proteinExistence type="predicted"/>